<dbReference type="InterPro" id="IPR036188">
    <property type="entry name" value="FAD/NAD-bd_sf"/>
</dbReference>
<feature type="domain" description="RsdA/BaiN/AoA(So)-like Rossmann fold-like" evidence="4">
    <location>
        <begin position="4"/>
        <end position="384"/>
    </location>
</feature>
<dbReference type="Gene3D" id="2.40.30.10">
    <property type="entry name" value="Translation factors"/>
    <property type="match status" value="1"/>
</dbReference>
<dbReference type="InterPro" id="IPR023166">
    <property type="entry name" value="BaiN-like_dom_sf"/>
</dbReference>
<dbReference type="EMBL" id="CP124616">
    <property type="protein sequence ID" value="WGW05035.1"/>
    <property type="molecule type" value="Genomic_DNA"/>
</dbReference>
<protein>
    <submittedName>
        <fullName evidence="6">TIGR03862 family flavoprotein</fullName>
    </submittedName>
</protein>
<evidence type="ECO:0000259" key="4">
    <source>
        <dbReference type="Pfam" id="PF03486"/>
    </source>
</evidence>
<dbReference type="Gene3D" id="3.50.50.60">
    <property type="entry name" value="FAD/NAD(P)-binding domain"/>
    <property type="match status" value="1"/>
</dbReference>
<organism evidence="6 7">
    <name type="scientific">Tropicibacter oceani</name>
    <dbReference type="NCBI Taxonomy" id="3058420"/>
    <lineage>
        <taxon>Bacteria</taxon>
        <taxon>Pseudomonadati</taxon>
        <taxon>Pseudomonadota</taxon>
        <taxon>Alphaproteobacteria</taxon>
        <taxon>Rhodobacterales</taxon>
        <taxon>Roseobacteraceae</taxon>
        <taxon>Tropicibacter</taxon>
    </lineage>
</organism>
<dbReference type="SUPFAM" id="SSF51905">
    <property type="entry name" value="FAD/NAD(P)-binding domain"/>
    <property type="match status" value="1"/>
</dbReference>
<keyword evidence="7" id="KW-1185">Reference proteome</keyword>
<sequence length="392" mass="41271">MKGALVIGGGPAGLMAADALLSAGIPVLLAEAKPSLGRKFLMAGKSGLNLTKMEPLADFLSNYGTARNALSPMITAFGPDQVKTWAEGLGQPCFTGSTGRLFPTAMKASPLLRAWLARLDDMGLQRRTRWRWTGWDGDAVLFDTPVGPQRITPQVTVLALGGASWARLGSDGAWAGTLVQAGQPVAPFQPSNVGIVVEWSAHMQRHLGAPLKNIGFHAGDLSSRGEAVISTKGLEGGAIYPLAPALRAGAALFADLAPDLDEAAVAARLSRPKGKQSLSNHLRKALSLSPAKQALLMECARPLPDQPDALARLVKHLPIAHQGPRPMDEAISTAGGLRWDGLSDGLMLREKPGTFCAGEMLDWEAPTGGYLLTACLATGLWAGQHAARHCQR</sequence>
<proteinExistence type="predicted"/>
<gene>
    <name evidence="6" type="ORF">QF118_05655</name>
</gene>
<dbReference type="InterPro" id="IPR057661">
    <property type="entry name" value="RsdA/BaiN/AoA(So)_Rossmann"/>
</dbReference>
<evidence type="ECO:0000313" key="7">
    <source>
        <dbReference type="Proteomes" id="UP001241605"/>
    </source>
</evidence>
<dbReference type="RefSeq" id="WP_282301672.1">
    <property type="nucleotide sequence ID" value="NZ_CP124616.1"/>
</dbReference>
<dbReference type="NCBIfam" id="TIGR00275">
    <property type="entry name" value="aminoacetone oxidase family FAD-binding enzyme"/>
    <property type="match status" value="1"/>
</dbReference>
<dbReference type="Proteomes" id="UP001241605">
    <property type="component" value="Chromosome"/>
</dbReference>
<dbReference type="InterPro" id="IPR004792">
    <property type="entry name" value="BaiN-like"/>
</dbReference>
<dbReference type="Gene3D" id="1.10.8.260">
    <property type="entry name" value="HI0933 insert domain-like"/>
    <property type="match status" value="1"/>
</dbReference>
<dbReference type="SUPFAM" id="SSF160996">
    <property type="entry name" value="HI0933 insert domain-like"/>
    <property type="match status" value="1"/>
</dbReference>
<name>A0ABY8QKJ7_9RHOB</name>
<dbReference type="InterPro" id="IPR055178">
    <property type="entry name" value="RsdA/BaiN/AoA(So)-like_dom"/>
</dbReference>
<keyword evidence="2" id="KW-0285">Flavoprotein</keyword>
<accession>A0ABY8QKJ7</accession>
<evidence type="ECO:0000256" key="3">
    <source>
        <dbReference type="ARBA" id="ARBA00022827"/>
    </source>
</evidence>
<dbReference type="Pfam" id="PF03486">
    <property type="entry name" value="HI0933_like"/>
    <property type="match status" value="1"/>
</dbReference>
<dbReference type="NCBIfam" id="TIGR03862">
    <property type="entry name" value="flavo_PP4765"/>
    <property type="match status" value="1"/>
</dbReference>
<evidence type="ECO:0000259" key="5">
    <source>
        <dbReference type="Pfam" id="PF22780"/>
    </source>
</evidence>
<reference evidence="6 7" key="1">
    <citation type="submission" date="2023-05" db="EMBL/GenBank/DDBJ databases">
        <title>YMD87, complete Genome.</title>
        <authorList>
            <person name="Zhang J."/>
            <person name="Xu X."/>
        </authorList>
    </citation>
    <scope>NUCLEOTIDE SEQUENCE [LARGE SCALE GENOMIC DNA]</scope>
    <source>
        <strain evidence="6 7">YMD87</strain>
    </source>
</reference>
<dbReference type="Pfam" id="PF22780">
    <property type="entry name" value="HI0933_like_1st"/>
    <property type="match status" value="1"/>
</dbReference>
<evidence type="ECO:0000313" key="6">
    <source>
        <dbReference type="EMBL" id="WGW05035.1"/>
    </source>
</evidence>
<keyword evidence="3" id="KW-0274">FAD</keyword>
<dbReference type="PRINTS" id="PR00420">
    <property type="entry name" value="RNGMNOXGNASE"/>
</dbReference>
<dbReference type="PANTHER" id="PTHR42887:SF1">
    <property type="entry name" value="BLR3961 PROTEIN"/>
    <property type="match status" value="1"/>
</dbReference>
<feature type="domain" description="RsdA/BaiN/AoA(So)-like insert" evidence="5">
    <location>
        <begin position="189"/>
        <end position="332"/>
    </location>
</feature>
<evidence type="ECO:0000256" key="2">
    <source>
        <dbReference type="ARBA" id="ARBA00022630"/>
    </source>
</evidence>
<comment type="cofactor">
    <cofactor evidence="1">
        <name>FAD</name>
        <dbReference type="ChEBI" id="CHEBI:57692"/>
    </cofactor>
</comment>
<dbReference type="PANTHER" id="PTHR42887">
    <property type="entry name" value="OS12G0638800 PROTEIN"/>
    <property type="match status" value="1"/>
</dbReference>
<dbReference type="InterPro" id="IPR022460">
    <property type="entry name" value="Flavoprotein_PP4765"/>
</dbReference>
<evidence type="ECO:0000256" key="1">
    <source>
        <dbReference type="ARBA" id="ARBA00001974"/>
    </source>
</evidence>